<feature type="region of interest" description="Disordered" evidence="1">
    <location>
        <begin position="56"/>
        <end position="89"/>
    </location>
</feature>
<comment type="caution">
    <text evidence="2">The sequence shown here is derived from an EMBL/GenBank/DDBJ whole genome shotgun (WGS) entry which is preliminary data.</text>
</comment>
<sequence>MSVICNVLCSLGESGRNVTACVYVELGKTQNKEELRGAKDAQADVLKLLAAGTAYRTQRKRRGGRTQEAGKASPKGCLSNQGWKDVIEG</sequence>
<reference evidence="2" key="1">
    <citation type="submission" date="2021-01" db="EMBL/GenBank/DDBJ databases">
        <authorList>
            <person name="Zahm M."/>
            <person name="Roques C."/>
            <person name="Cabau C."/>
            <person name="Klopp C."/>
            <person name="Donnadieu C."/>
            <person name="Jouanno E."/>
            <person name="Lampietro C."/>
            <person name="Louis A."/>
            <person name="Herpin A."/>
            <person name="Echchiki A."/>
            <person name="Berthelot C."/>
            <person name="Parey E."/>
            <person name="Roest-Crollius H."/>
            <person name="Braasch I."/>
            <person name="Postlethwait J."/>
            <person name="Bobe J."/>
            <person name="Montfort J."/>
            <person name="Bouchez O."/>
            <person name="Begum T."/>
            <person name="Mejri S."/>
            <person name="Adams A."/>
            <person name="Chen W.-J."/>
            <person name="Guiguen Y."/>
        </authorList>
    </citation>
    <scope>NUCLEOTIDE SEQUENCE</scope>
    <source>
        <strain evidence="2">YG-15Mar2019-1</strain>
        <tissue evidence="2">Brain</tissue>
    </source>
</reference>
<dbReference type="AlphaFoldDB" id="A0A9D3PR68"/>
<accession>A0A9D3PR68</accession>
<evidence type="ECO:0000256" key="1">
    <source>
        <dbReference type="SAM" id="MobiDB-lite"/>
    </source>
</evidence>
<keyword evidence="3" id="KW-1185">Reference proteome</keyword>
<proteinExistence type="predicted"/>
<dbReference type="EMBL" id="JAFDVH010000014">
    <property type="protein sequence ID" value="KAG7464967.1"/>
    <property type="molecule type" value="Genomic_DNA"/>
</dbReference>
<protein>
    <submittedName>
        <fullName evidence="2">Uncharacterized protein</fullName>
    </submittedName>
</protein>
<organism evidence="2 3">
    <name type="scientific">Megalops atlanticus</name>
    <name type="common">Tarpon</name>
    <name type="synonym">Clupea gigantea</name>
    <dbReference type="NCBI Taxonomy" id="7932"/>
    <lineage>
        <taxon>Eukaryota</taxon>
        <taxon>Metazoa</taxon>
        <taxon>Chordata</taxon>
        <taxon>Craniata</taxon>
        <taxon>Vertebrata</taxon>
        <taxon>Euteleostomi</taxon>
        <taxon>Actinopterygii</taxon>
        <taxon>Neopterygii</taxon>
        <taxon>Teleostei</taxon>
        <taxon>Elopiformes</taxon>
        <taxon>Megalopidae</taxon>
        <taxon>Megalops</taxon>
    </lineage>
</organism>
<evidence type="ECO:0000313" key="3">
    <source>
        <dbReference type="Proteomes" id="UP001046870"/>
    </source>
</evidence>
<gene>
    <name evidence="2" type="ORF">MATL_G00171210</name>
</gene>
<evidence type="ECO:0000313" key="2">
    <source>
        <dbReference type="EMBL" id="KAG7464967.1"/>
    </source>
</evidence>
<name>A0A9D3PR68_MEGAT</name>
<dbReference type="Proteomes" id="UP001046870">
    <property type="component" value="Chromosome 14"/>
</dbReference>